<feature type="compositionally biased region" description="Acidic residues" evidence="2">
    <location>
        <begin position="223"/>
        <end position="232"/>
    </location>
</feature>
<sequence length="232" mass="25363">NGYNAVQNVENQVAQNPRVQNIGNQNGLIGIPRNGNQTGNGNLVAARVEGNAAGLNGNQIRCYNCRGVGHYARNCTVRPRRRDVTYLQTQLLIAQKEEAGIQLQPEEFDLMAAAANLDEIEEVNANCILMANLQQASTSGTQTDKAPVYDLDGSAEQASSSGTQIDNTLVYDTDGSAEVHENYDNNEICNMFTQEEQYTELLEPFPEPQQVPQNDNNVISEVTDAEQDGETV</sequence>
<dbReference type="PROSITE" id="PS50158">
    <property type="entry name" value="ZF_CCHC"/>
    <property type="match status" value="1"/>
</dbReference>
<proteinExistence type="predicted"/>
<dbReference type="GO" id="GO:0003676">
    <property type="term" value="F:nucleic acid binding"/>
    <property type="evidence" value="ECO:0007669"/>
    <property type="project" value="InterPro"/>
</dbReference>
<dbReference type="InterPro" id="IPR036875">
    <property type="entry name" value="Znf_CCHC_sf"/>
</dbReference>
<dbReference type="AlphaFoldDB" id="A0A699QDU0"/>
<keyword evidence="1" id="KW-0863">Zinc-finger</keyword>
<feature type="compositionally biased region" description="Polar residues" evidence="2">
    <location>
        <begin position="210"/>
        <end position="220"/>
    </location>
</feature>
<evidence type="ECO:0000259" key="3">
    <source>
        <dbReference type="PROSITE" id="PS50158"/>
    </source>
</evidence>
<dbReference type="InterPro" id="IPR001878">
    <property type="entry name" value="Znf_CCHC"/>
</dbReference>
<accession>A0A699QDU0</accession>
<dbReference type="Pfam" id="PF00098">
    <property type="entry name" value="zf-CCHC"/>
    <property type="match status" value="1"/>
</dbReference>
<reference evidence="4" key="1">
    <citation type="journal article" date="2019" name="Sci. Rep.">
        <title>Draft genome of Tanacetum cinerariifolium, the natural source of mosquito coil.</title>
        <authorList>
            <person name="Yamashiro T."/>
            <person name="Shiraishi A."/>
            <person name="Satake H."/>
            <person name="Nakayama K."/>
        </authorList>
    </citation>
    <scope>NUCLEOTIDE SEQUENCE</scope>
</reference>
<gene>
    <name evidence="4" type="ORF">Tci_838061</name>
</gene>
<evidence type="ECO:0000256" key="1">
    <source>
        <dbReference type="PROSITE-ProRule" id="PRU00047"/>
    </source>
</evidence>
<organism evidence="4">
    <name type="scientific">Tanacetum cinerariifolium</name>
    <name type="common">Dalmatian daisy</name>
    <name type="synonym">Chrysanthemum cinerariifolium</name>
    <dbReference type="NCBI Taxonomy" id="118510"/>
    <lineage>
        <taxon>Eukaryota</taxon>
        <taxon>Viridiplantae</taxon>
        <taxon>Streptophyta</taxon>
        <taxon>Embryophyta</taxon>
        <taxon>Tracheophyta</taxon>
        <taxon>Spermatophyta</taxon>
        <taxon>Magnoliopsida</taxon>
        <taxon>eudicotyledons</taxon>
        <taxon>Gunneridae</taxon>
        <taxon>Pentapetalae</taxon>
        <taxon>asterids</taxon>
        <taxon>campanulids</taxon>
        <taxon>Asterales</taxon>
        <taxon>Asteraceae</taxon>
        <taxon>Asteroideae</taxon>
        <taxon>Anthemideae</taxon>
        <taxon>Anthemidinae</taxon>
        <taxon>Tanacetum</taxon>
    </lineage>
</organism>
<evidence type="ECO:0000313" key="4">
    <source>
        <dbReference type="EMBL" id="GFC66091.1"/>
    </source>
</evidence>
<feature type="region of interest" description="Disordered" evidence="2">
    <location>
        <begin position="206"/>
        <end position="232"/>
    </location>
</feature>
<dbReference type="Gene3D" id="4.10.60.10">
    <property type="entry name" value="Zinc finger, CCHC-type"/>
    <property type="match status" value="1"/>
</dbReference>
<keyword evidence="1" id="KW-0479">Metal-binding</keyword>
<dbReference type="GO" id="GO:0008270">
    <property type="term" value="F:zinc ion binding"/>
    <property type="evidence" value="ECO:0007669"/>
    <property type="project" value="UniProtKB-KW"/>
</dbReference>
<feature type="domain" description="CCHC-type" evidence="3">
    <location>
        <begin position="61"/>
        <end position="75"/>
    </location>
</feature>
<dbReference type="SMART" id="SM00343">
    <property type="entry name" value="ZnF_C2HC"/>
    <property type="match status" value="1"/>
</dbReference>
<dbReference type="SUPFAM" id="SSF57756">
    <property type="entry name" value="Retrovirus zinc finger-like domains"/>
    <property type="match status" value="1"/>
</dbReference>
<comment type="caution">
    <text evidence="4">The sequence shown here is derived from an EMBL/GenBank/DDBJ whole genome shotgun (WGS) entry which is preliminary data.</text>
</comment>
<name>A0A699QDU0_TANCI</name>
<feature type="non-terminal residue" evidence="4">
    <location>
        <position position="1"/>
    </location>
</feature>
<dbReference type="EMBL" id="BKCJ011009554">
    <property type="protein sequence ID" value="GFC66091.1"/>
    <property type="molecule type" value="Genomic_DNA"/>
</dbReference>
<evidence type="ECO:0000256" key="2">
    <source>
        <dbReference type="SAM" id="MobiDB-lite"/>
    </source>
</evidence>
<keyword evidence="1" id="KW-0862">Zinc</keyword>
<protein>
    <recommendedName>
        <fullName evidence="3">CCHC-type domain-containing protein</fullName>
    </recommendedName>
</protein>